<evidence type="ECO:0000256" key="2">
    <source>
        <dbReference type="ARBA" id="ARBA00023125"/>
    </source>
</evidence>
<name>A0ABW5S2D5_9BACL</name>
<evidence type="ECO:0000313" key="6">
    <source>
        <dbReference type="Proteomes" id="UP001597399"/>
    </source>
</evidence>
<evidence type="ECO:0000256" key="1">
    <source>
        <dbReference type="ARBA" id="ARBA00023015"/>
    </source>
</evidence>
<keyword evidence="3" id="KW-0804">Transcription</keyword>
<evidence type="ECO:0000259" key="4">
    <source>
        <dbReference type="PROSITE" id="PS51000"/>
    </source>
</evidence>
<dbReference type="InterPro" id="IPR037171">
    <property type="entry name" value="NagB/RpiA_transferase-like"/>
</dbReference>
<dbReference type="InterPro" id="IPR001034">
    <property type="entry name" value="DeoR_HTH"/>
</dbReference>
<dbReference type="InterPro" id="IPR036388">
    <property type="entry name" value="WH-like_DNA-bd_sf"/>
</dbReference>
<dbReference type="InterPro" id="IPR014036">
    <property type="entry name" value="DeoR-like_C"/>
</dbReference>
<dbReference type="Proteomes" id="UP001597399">
    <property type="component" value="Unassembled WGS sequence"/>
</dbReference>
<organism evidence="5 6">
    <name type="scientific">Sporolactobacillus shoreicorticis</name>
    <dbReference type="NCBI Taxonomy" id="1923877"/>
    <lineage>
        <taxon>Bacteria</taxon>
        <taxon>Bacillati</taxon>
        <taxon>Bacillota</taxon>
        <taxon>Bacilli</taxon>
        <taxon>Bacillales</taxon>
        <taxon>Sporolactobacillaceae</taxon>
        <taxon>Sporolactobacillus</taxon>
    </lineage>
</organism>
<keyword evidence="6" id="KW-1185">Reference proteome</keyword>
<dbReference type="PANTHER" id="PTHR30363">
    <property type="entry name" value="HTH-TYPE TRANSCRIPTIONAL REGULATOR SRLR-RELATED"/>
    <property type="match status" value="1"/>
</dbReference>
<comment type="caution">
    <text evidence="5">The sequence shown here is derived from an EMBL/GenBank/DDBJ whole genome shotgun (WGS) entry which is preliminary data.</text>
</comment>
<dbReference type="Pfam" id="PF08220">
    <property type="entry name" value="HTH_DeoR"/>
    <property type="match status" value="1"/>
</dbReference>
<dbReference type="SUPFAM" id="SSF100950">
    <property type="entry name" value="NagB/RpiA/CoA transferase-like"/>
    <property type="match status" value="1"/>
</dbReference>
<dbReference type="Pfam" id="PF00455">
    <property type="entry name" value="DeoRC"/>
    <property type="match status" value="1"/>
</dbReference>
<feature type="domain" description="HTH deoR-type" evidence="4">
    <location>
        <begin position="5"/>
        <end position="60"/>
    </location>
</feature>
<evidence type="ECO:0000256" key="3">
    <source>
        <dbReference type="ARBA" id="ARBA00023163"/>
    </source>
</evidence>
<dbReference type="SMART" id="SM01134">
    <property type="entry name" value="DeoRC"/>
    <property type="match status" value="1"/>
</dbReference>
<evidence type="ECO:0000313" key="5">
    <source>
        <dbReference type="EMBL" id="MFD2693503.1"/>
    </source>
</evidence>
<dbReference type="PROSITE" id="PS51000">
    <property type="entry name" value="HTH_DEOR_2"/>
    <property type="match status" value="1"/>
</dbReference>
<dbReference type="Gene3D" id="1.10.10.10">
    <property type="entry name" value="Winged helix-like DNA-binding domain superfamily/Winged helix DNA-binding domain"/>
    <property type="match status" value="1"/>
</dbReference>
<proteinExistence type="predicted"/>
<dbReference type="EMBL" id="JBHUMQ010000017">
    <property type="protein sequence ID" value="MFD2693503.1"/>
    <property type="molecule type" value="Genomic_DNA"/>
</dbReference>
<sequence length="260" mass="29333">MNSSFDYRKAFILNTLAASKRVSVTKLAETLAVTPETIRRDLSALEKQKQLLRVHGGAICYEKQVTEPLFVRKTNIKKKEKRRIGTFAAKLIKNGDTVVLDSGTTTLALCECLQQVFDVTFLTHSLAAAWCLNKKIEQKQLIDCQLIVLGGAVYPEQRSIKGTLTERMLSSFKVNKAFISCGGLNEQVISDYDLEECQISSMMIDAADESYLLTDATKLRKQNFCTIKPTSSIDHIICDAEPDEGWRALCEEERIFWHRV</sequence>
<keyword evidence="1" id="KW-0805">Transcription regulation</keyword>
<dbReference type="SMART" id="SM00420">
    <property type="entry name" value="HTH_DEOR"/>
    <property type="match status" value="1"/>
</dbReference>
<dbReference type="InterPro" id="IPR036390">
    <property type="entry name" value="WH_DNA-bd_sf"/>
</dbReference>
<keyword evidence="2 5" id="KW-0238">DNA-binding</keyword>
<protein>
    <submittedName>
        <fullName evidence="5">DeoR/GlpR family DNA-binding transcription regulator</fullName>
    </submittedName>
</protein>
<dbReference type="RefSeq" id="WP_253060416.1">
    <property type="nucleotide sequence ID" value="NZ_JAMXWM010000005.1"/>
</dbReference>
<dbReference type="InterPro" id="IPR018356">
    <property type="entry name" value="Tscrpt_reg_HTH_DeoR_CS"/>
</dbReference>
<dbReference type="InterPro" id="IPR050313">
    <property type="entry name" value="Carb_Metab_HTH_regulators"/>
</dbReference>
<dbReference type="PROSITE" id="PS00894">
    <property type="entry name" value="HTH_DEOR_1"/>
    <property type="match status" value="1"/>
</dbReference>
<gene>
    <name evidence="5" type="ORF">ACFSUE_07670</name>
</gene>
<dbReference type="Gene3D" id="3.40.50.1360">
    <property type="match status" value="1"/>
</dbReference>
<dbReference type="GO" id="GO:0003677">
    <property type="term" value="F:DNA binding"/>
    <property type="evidence" value="ECO:0007669"/>
    <property type="project" value="UniProtKB-KW"/>
</dbReference>
<dbReference type="PANTHER" id="PTHR30363:SF44">
    <property type="entry name" value="AGA OPERON TRANSCRIPTIONAL REPRESSOR-RELATED"/>
    <property type="match status" value="1"/>
</dbReference>
<accession>A0ABW5S2D5</accession>
<dbReference type="SUPFAM" id="SSF46785">
    <property type="entry name" value="Winged helix' DNA-binding domain"/>
    <property type="match status" value="1"/>
</dbReference>
<reference evidence="6" key="1">
    <citation type="journal article" date="2019" name="Int. J. Syst. Evol. Microbiol.">
        <title>The Global Catalogue of Microorganisms (GCM) 10K type strain sequencing project: providing services to taxonomists for standard genome sequencing and annotation.</title>
        <authorList>
            <consortium name="The Broad Institute Genomics Platform"/>
            <consortium name="The Broad Institute Genome Sequencing Center for Infectious Disease"/>
            <person name="Wu L."/>
            <person name="Ma J."/>
        </authorList>
    </citation>
    <scope>NUCLEOTIDE SEQUENCE [LARGE SCALE GENOMIC DNA]</scope>
    <source>
        <strain evidence="6">TISTR 2466</strain>
    </source>
</reference>
<dbReference type="PRINTS" id="PR00037">
    <property type="entry name" value="HTHLACR"/>
</dbReference>